<dbReference type="Gene3D" id="1.10.1060.10">
    <property type="entry name" value="Alpha-helical ferredoxin"/>
    <property type="match status" value="1"/>
</dbReference>
<keyword evidence="9" id="KW-0408">Iron</keyword>
<comment type="pathway">
    <text evidence="3">Carbohydrate metabolism; tricarboxylic acid cycle.</text>
</comment>
<dbReference type="Pfam" id="PF13085">
    <property type="entry name" value="Fer2_3"/>
    <property type="match status" value="1"/>
</dbReference>
<dbReference type="PANTHER" id="PTHR11921:SF29">
    <property type="entry name" value="SUCCINATE DEHYDROGENASE [UBIQUINONE] IRON-SULFUR SUBUNIT, MITOCHONDRIAL"/>
    <property type="match status" value="1"/>
</dbReference>
<feature type="domain" description="2Fe-2S ferredoxin-type" evidence="13">
    <location>
        <begin position="16"/>
        <end position="103"/>
    </location>
</feature>
<dbReference type="InterPro" id="IPR009051">
    <property type="entry name" value="Helical_ferredxn"/>
</dbReference>
<keyword evidence="15" id="KW-1185">Reference proteome</keyword>
<sequence length="362" mass="40664">MGNANTPAPGKPGSKRQFRIWRGDENGGDLQDYTVEVNEGEVVLDIIHRLQATEAPDLACRWNCKAGKCGSCSMEINGMPKLGCMTRMSTFEENETVTVTPLRTFPIIRDLVTDVSFNYEKARETPAFAPPEDLAPGEYRMQQVDVERSQEFRKCIECFLCQNTCHVIRDHEENKHAFAGPRYFIRAAELDMHPLDTKSDRKEYAQAEQGLGFCNITKCCTEVCPEHIKITDNGIIPMKERVVDRKYDPLVWLGSKIFRRGQDESTGTVTKPQLGVHHGLHSHAGGSHDPGAEAQAQRGLNWNREVPRPTLPAVDDRGKLPLSELTFDRAAAPSPFGDDVTFPLPAEHLNYAHPEQDEKKQH</sequence>
<evidence type="ECO:0000256" key="10">
    <source>
        <dbReference type="ARBA" id="ARBA00023014"/>
    </source>
</evidence>
<evidence type="ECO:0000256" key="8">
    <source>
        <dbReference type="ARBA" id="ARBA00023002"/>
    </source>
</evidence>
<dbReference type="InterPro" id="IPR017896">
    <property type="entry name" value="4Fe4S_Fe-S-bd"/>
</dbReference>
<organism evidence="14 15">
    <name type="scientific">Micromonospora cathayae</name>
    <dbReference type="NCBI Taxonomy" id="3028804"/>
    <lineage>
        <taxon>Bacteria</taxon>
        <taxon>Bacillati</taxon>
        <taxon>Actinomycetota</taxon>
        <taxon>Actinomycetes</taxon>
        <taxon>Micromonosporales</taxon>
        <taxon>Micromonosporaceae</taxon>
        <taxon>Micromonospora</taxon>
    </lineage>
</organism>
<dbReference type="PROSITE" id="PS51085">
    <property type="entry name" value="2FE2S_FER_2"/>
    <property type="match status" value="1"/>
</dbReference>
<dbReference type="RefSeq" id="WP_275031890.1">
    <property type="nucleotide sequence ID" value="NZ_CP118615.1"/>
</dbReference>
<evidence type="ECO:0000256" key="3">
    <source>
        <dbReference type="ARBA" id="ARBA00005163"/>
    </source>
</evidence>
<dbReference type="PANTHER" id="PTHR11921">
    <property type="entry name" value="SUCCINATE DEHYDROGENASE IRON-SULFUR PROTEIN"/>
    <property type="match status" value="1"/>
</dbReference>
<dbReference type="InterPro" id="IPR025192">
    <property type="entry name" value="Succ_DH/fum_Rdtase_N"/>
</dbReference>
<evidence type="ECO:0000256" key="5">
    <source>
        <dbReference type="ARBA" id="ARBA00022485"/>
    </source>
</evidence>
<dbReference type="EMBL" id="CP118615">
    <property type="protein sequence ID" value="WDZ85193.1"/>
    <property type="molecule type" value="Genomic_DNA"/>
</dbReference>
<dbReference type="InterPro" id="IPR006058">
    <property type="entry name" value="2Fe2S_fd_BS"/>
</dbReference>
<keyword evidence="5" id="KW-0004">4Fe-4S</keyword>
<keyword evidence="7" id="KW-0479">Metal-binding</keyword>
<evidence type="ECO:0000256" key="1">
    <source>
        <dbReference type="ARBA" id="ARBA00001927"/>
    </source>
</evidence>
<dbReference type="CDD" id="cd00207">
    <property type="entry name" value="fer2"/>
    <property type="match status" value="1"/>
</dbReference>
<dbReference type="SUPFAM" id="SSF46548">
    <property type="entry name" value="alpha-helical ferredoxin"/>
    <property type="match status" value="1"/>
</dbReference>
<comment type="similarity">
    <text evidence="4">Belongs to the succinate dehydrogenase/fumarate reductase iron-sulfur protein family.</text>
</comment>
<dbReference type="SUPFAM" id="SSF54292">
    <property type="entry name" value="2Fe-2S ferredoxin-like"/>
    <property type="match status" value="1"/>
</dbReference>
<dbReference type="InterPro" id="IPR001041">
    <property type="entry name" value="2Fe-2S_ferredoxin-type"/>
</dbReference>
<dbReference type="InterPro" id="IPR012675">
    <property type="entry name" value="Beta-grasp_dom_sf"/>
</dbReference>
<gene>
    <name evidence="14" type="ORF">PVK37_01625</name>
</gene>
<evidence type="ECO:0000256" key="4">
    <source>
        <dbReference type="ARBA" id="ARBA00009433"/>
    </source>
</evidence>
<name>A0ABY7ZT34_9ACTN</name>
<comment type="cofactor">
    <cofactor evidence="2">
        <name>[4Fe-4S] cluster</name>
        <dbReference type="ChEBI" id="CHEBI:49883"/>
    </cofactor>
</comment>
<evidence type="ECO:0000256" key="9">
    <source>
        <dbReference type="ARBA" id="ARBA00023004"/>
    </source>
</evidence>
<dbReference type="NCBIfam" id="TIGR00384">
    <property type="entry name" value="dhsB"/>
    <property type="match status" value="1"/>
</dbReference>
<evidence type="ECO:0000256" key="11">
    <source>
        <dbReference type="ARBA" id="ARBA00034078"/>
    </source>
</evidence>
<dbReference type="NCBIfam" id="NF009052">
    <property type="entry name" value="PRK12386.1"/>
    <property type="match status" value="1"/>
</dbReference>
<evidence type="ECO:0000256" key="12">
    <source>
        <dbReference type="SAM" id="MobiDB-lite"/>
    </source>
</evidence>
<feature type="region of interest" description="Disordered" evidence="12">
    <location>
        <begin position="332"/>
        <end position="362"/>
    </location>
</feature>
<evidence type="ECO:0000259" key="13">
    <source>
        <dbReference type="PROSITE" id="PS51085"/>
    </source>
</evidence>
<protein>
    <submittedName>
        <fullName evidence="14">Succinate dehydrogenase/fumarate reductase iron-sulfur subunit</fullName>
    </submittedName>
</protein>
<dbReference type="Proteomes" id="UP001219605">
    <property type="component" value="Chromosome"/>
</dbReference>
<dbReference type="InterPro" id="IPR036010">
    <property type="entry name" value="2Fe-2S_ferredoxin-like_sf"/>
</dbReference>
<accession>A0ABY7ZT34</accession>
<evidence type="ECO:0000256" key="2">
    <source>
        <dbReference type="ARBA" id="ARBA00001966"/>
    </source>
</evidence>
<evidence type="ECO:0000313" key="15">
    <source>
        <dbReference type="Proteomes" id="UP001219605"/>
    </source>
</evidence>
<comment type="cofactor">
    <cofactor evidence="11">
        <name>[2Fe-2S] cluster</name>
        <dbReference type="ChEBI" id="CHEBI:190135"/>
    </cofactor>
</comment>
<keyword evidence="8" id="KW-0560">Oxidoreductase</keyword>
<dbReference type="Pfam" id="PF13183">
    <property type="entry name" value="Fer4_8"/>
    <property type="match status" value="1"/>
</dbReference>
<feature type="compositionally biased region" description="Low complexity" evidence="12">
    <location>
        <begin position="274"/>
        <end position="287"/>
    </location>
</feature>
<keyword evidence="6" id="KW-0001">2Fe-2S</keyword>
<dbReference type="InterPro" id="IPR004489">
    <property type="entry name" value="Succ_DH/fum_Rdtase_Fe-S"/>
</dbReference>
<proteinExistence type="inferred from homology"/>
<dbReference type="PROSITE" id="PS00197">
    <property type="entry name" value="2FE2S_FER_1"/>
    <property type="match status" value="1"/>
</dbReference>
<evidence type="ECO:0000256" key="6">
    <source>
        <dbReference type="ARBA" id="ARBA00022714"/>
    </source>
</evidence>
<evidence type="ECO:0000313" key="14">
    <source>
        <dbReference type="EMBL" id="WDZ85193.1"/>
    </source>
</evidence>
<reference evidence="14 15" key="1">
    <citation type="submission" date="2023-02" db="EMBL/GenBank/DDBJ databases">
        <authorList>
            <person name="Mo P."/>
        </authorList>
    </citation>
    <scope>NUCLEOTIDE SEQUENCE [LARGE SCALE GENOMIC DNA]</scope>
    <source>
        <strain evidence="14 15">HUAS 3</strain>
    </source>
</reference>
<dbReference type="Gene3D" id="3.10.20.30">
    <property type="match status" value="1"/>
</dbReference>
<evidence type="ECO:0000256" key="7">
    <source>
        <dbReference type="ARBA" id="ARBA00022723"/>
    </source>
</evidence>
<keyword evidence="10" id="KW-0411">Iron-sulfur</keyword>
<dbReference type="InterPro" id="IPR050573">
    <property type="entry name" value="SDH/FRD_Iron-Sulfur"/>
</dbReference>
<comment type="cofactor">
    <cofactor evidence="1">
        <name>[3Fe-4S] cluster</name>
        <dbReference type="ChEBI" id="CHEBI:21137"/>
    </cofactor>
</comment>
<feature type="region of interest" description="Disordered" evidence="12">
    <location>
        <begin position="262"/>
        <end position="296"/>
    </location>
</feature>